<sequence length="422" mass="48081">MENNKKLSLSRNLLWNSIGSFVYLACQWAISSFLVLRITNDESIAGILTLAITITNIFYNVSCFNVRPYLISDMKSKYKDDEYISFRAFTCILGYVLCFVYIMFFAYSFNEVLCIMLYMLYKIGEAIVDIMHAFEQRESRMDIGGRSLLLRGIVSLLSFYFALKFTGNISLSVLIMAIFSFICILIYDVPNVKNFVHIKFSSSLASMKLMFIEFLPLTIASFLSTFSASFPRQMLDLLEGNAVLAVYGYVAAPTVIVQVAASYIFNPFLTIFADYLNKNDIAGFKKMVNKIILVLIGISVICIIGGQLLGTFGLRILYGERIANYSYLLVPIILYTSLTAFVWFLWNLLIILRCLKQLLIINIIGLVVVLCGSYFVIQQYSMDGVTYVLLIYVAIVLAMMLLLLRNKLRQFEENNKMENIDN</sequence>
<evidence type="ECO:0000313" key="7">
    <source>
        <dbReference type="EMBL" id="MDQ0359782.1"/>
    </source>
</evidence>
<evidence type="ECO:0000256" key="1">
    <source>
        <dbReference type="ARBA" id="ARBA00004651"/>
    </source>
</evidence>
<comment type="subcellular location">
    <subcellularLocation>
        <location evidence="1">Cell membrane</location>
        <topology evidence="1">Multi-pass membrane protein</topology>
    </subcellularLocation>
</comment>
<protein>
    <submittedName>
        <fullName evidence="7">O-antigen/teichoic acid export membrane protein</fullName>
    </submittedName>
</protein>
<feature type="transmembrane region" description="Helical" evidence="6">
    <location>
        <begin position="384"/>
        <end position="404"/>
    </location>
</feature>
<keyword evidence="5 6" id="KW-0472">Membrane</keyword>
<dbReference type="PANTHER" id="PTHR30250:SF11">
    <property type="entry name" value="O-ANTIGEN TRANSPORTER-RELATED"/>
    <property type="match status" value="1"/>
</dbReference>
<feature type="transmembrane region" description="Helical" evidence="6">
    <location>
        <begin position="250"/>
        <end position="272"/>
    </location>
</feature>
<dbReference type="InterPro" id="IPR050833">
    <property type="entry name" value="Poly_Biosynth_Transport"/>
</dbReference>
<evidence type="ECO:0000256" key="6">
    <source>
        <dbReference type="SAM" id="Phobius"/>
    </source>
</evidence>
<name>A0ABU0DYS3_9FIRM</name>
<evidence type="ECO:0000313" key="8">
    <source>
        <dbReference type="Proteomes" id="UP001230220"/>
    </source>
</evidence>
<feature type="transmembrane region" description="Helical" evidence="6">
    <location>
        <begin position="292"/>
        <end position="318"/>
    </location>
</feature>
<organism evidence="7 8">
    <name type="scientific">Breznakia pachnodae</name>
    <dbReference type="NCBI Taxonomy" id="265178"/>
    <lineage>
        <taxon>Bacteria</taxon>
        <taxon>Bacillati</taxon>
        <taxon>Bacillota</taxon>
        <taxon>Erysipelotrichia</taxon>
        <taxon>Erysipelotrichales</taxon>
        <taxon>Erysipelotrichaceae</taxon>
        <taxon>Breznakia</taxon>
    </lineage>
</organism>
<feature type="transmembrane region" description="Helical" evidence="6">
    <location>
        <begin position="12"/>
        <end position="38"/>
    </location>
</feature>
<feature type="transmembrane region" description="Helical" evidence="6">
    <location>
        <begin position="324"/>
        <end position="346"/>
    </location>
</feature>
<evidence type="ECO:0000256" key="5">
    <source>
        <dbReference type="ARBA" id="ARBA00023136"/>
    </source>
</evidence>
<proteinExistence type="predicted"/>
<dbReference type="PANTHER" id="PTHR30250">
    <property type="entry name" value="PST FAMILY PREDICTED COLANIC ACID TRANSPORTER"/>
    <property type="match status" value="1"/>
</dbReference>
<evidence type="ECO:0000256" key="2">
    <source>
        <dbReference type="ARBA" id="ARBA00022475"/>
    </source>
</evidence>
<keyword evidence="2" id="KW-1003">Cell membrane</keyword>
<feature type="transmembrane region" description="Helical" evidence="6">
    <location>
        <begin position="169"/>
        <end position="189"/>
    </location>
</feature>
<feature type="transmembrane region" description="Helical" evidence="6">
    <location>
        <begin position="86"/>
        <end position="109"/>
    </location>
</feature>
<dbReference type="EMBL" id="JAUSUR010000001">
    <property type="protein sequence ID" value="MDQ0359782.1"/>
    <property type="molecule type" value="Genomic_DNA"/>
</dbReference>
<comment type="caution">
    <text evidence="7">The sequence shown here is derived from an EMBL/GenBank/DDBJ whole genome shotgun (WGS) entry which is preliminary data.</text>
</comment>
<accession>A0ABU0DYS3</accession>
<gene>
    <name evidence="7" type="ORF">J2S15_000513</name>
</gene>
<evidence type="ECO:0000256" key="4">
    <source>
        <dbReference type="ARBA" id="ARBA00022989"/>
    </source>
</evidence>
<feature type="transmembrane region" description="Helical" evidence="6">
    <location>
        <begin position="358"/>
        <end position="378"/>
    </location>
</feature>
<reference evidence="7 8" key="1">
    <citation type="submission" date="2023-07" db="EMBL/GenBank/DDBJ databases">
        <title>Genomic Encyclopedia of Type Strains, Phase IV (KMG-IV): sequencing the most valuable type-strain genomes for metagenomic binning, comparative biology and taxonomic classification.</title>
        <authorList>
            <person name="Goeker M."/>
        </authorList>
    </citation>
    <scope>NUCLEOTIDE SEQUENCE [LARGE SCALE GENOMIC DNA]</scope>
    <source>
        <strain evidence="7 8">DSM 16784</strain>
    </source>
</reference>
<feature type="transmembrane region" description="Helical" evidence="6">
    <location>
        <begin position="209"/>
        <end position="230"/>
    </location>
</feature>
<feature type="transmembrane region" description="Helical" evidence="6">
    <location>
        <begin position="44"/>
        <end position="66"/>
    </location>
</feature>
<keyword evidence="8" id="KW-1185">Reference proteome</keyword>
<dbReference type="Proteomes" id="UP001230220">
    <property type="component" value="Unassembled WGS sequence"/>
</dbReference>
<evidence type="ECO:0000256" key="3">
    <source>
        <dbReference type="ARBA" id="ARBA00022692"/>
    </source>
</evidence>
<keyword evidence="4 6" id="KW-1133">Transmembrane helix</keyword>
<keyword evidence="3 6" id="KW-0812">Transmembrane</keyword>
<dbReference type="RefSeq" id="WP_307405180.1">
    <property type="nucleotide sequence ID" value="NZ_JAUSUR010000001.1"/>
</dbReference>